<evidence type="ECO:0000256" key="3">
    <source>
        <dbReference type="ARBA" id="ARBA00022989"/>
    </source>
</evidence>
<dbReference type="PANTHER" id="PTHR28304:SF2">
    <property type="entry name" value="PEROXISOMAL MEMBRANE PROTEIN PEX29"/>
    <property type="match status" value="1"/>
</dbReference>
<keyword evidence="4 6" id="KW-0472">Membrane</keyword>
<name>A0A9P6L5C1_9AGAM</name>
<feature type="transmembrane region" description="Helical" evidence="6">
    <location>
        <begin position="129"/>
        <end position="157"/>
    </location>
</feature>
<evidence type="ECO:0000256" key="4">
    <source>
        <dbReference type="ARBA" id="ARBA00023136"/>
    </source>
</evidence>
<keyword evidence="3 6" id="KW-1133">Transmembrane helix</keyword>
<accession>A0A9P6L5C1</accession>
<comment type="caution">
    <text evidence="8">The sequence shown here is derived from an EMBL/GenBank/DDBJ whole genome shotgun (WGS) entry which is preliminary data.</text>
</comment>
<feature type="transmembrane region" description="Helical" evidence="6">
    <location>
        <begin position="227"/>
        <end position="246"/>
    </location>
</feature>
<dbReference type="EMBL" id="WIUZ02000010">
    <property type="protein sequence ID" value="KAF9783346.1"/>
    <property type="molecule type" value="Genomic_DNA"/>
</dbReference>
<feature type="region of interest" description="Disordered" evidence="5">
    <location>
        <begin position="11"/>
        <end position="46"/>
    </location>
</feature>
<dbReference type="InterPro" id="IPR052816">
    <property type="entry name" value="Peroxisomal_Membrane_PEX28-32"/>
</dbReference>
<dbReference type="GO" id="GO:0007031">
    <property type="term" value="P:peroxisome organization"/>
    <property type="evidence" value="ECO:0007669"/>
    <property type="project" value="UniProtKB-ARBA"/>
</dbReference>
<proteinExistence type="predicted"/>
<keyword evidence="2 6" id="KW-0812">Transmembrane</keyword>
<organism evidence="8 9">
    <name type="scientific">Thelephora terrestris</name>
    <dbReference type="NCBI Taxonomy" id="56493"/>
    <lineage>
        <taxon>Eukaryota</taxon>
        <taxon>Fungi</taxon>
        <taxon>Dikarya</taxon>
        <taxon>Basidiomycota</taxon>
        <taxon>Agaricomycotina</taxon>
        <taxon>Agaricomycetes</taxon>
        <taxon>Thelephorales</taxon>
        <taxon>Thelephoraceae</taxon>
        <taxon>Thelephora</taxon>
    </lineage>
</organism>
<dbReference type="Proteomes" id="UP000736335">
    <property type="component" value="Unassembled WGS sequence"/>
</dbReference>
<keyword evidence="9" id="KW-1185">Reference proteome</keyword>
<comment type="subcellular location">
    <subcellularLocation>
        <location evidence="1">Membrane</location>
        <topology evidence="1">Multi-pass membrane protein</topology>
    </subcellularLocation>
</comment>
<gene>
    <name evidence="8" type="ORF">BJ322DRAFT_1142656</name>
</gene>
<evidence type="ECO:0000256" key="5">
    <source>
        <dbReference type="SAM" id="MobiDB-lite"/>
    </source>
</evidence>
<feature type="transmembrane region" description="Helical" evidence="6">
    <location>
        <begin position="266"/>
        <end position="284"/>
    </location>
</feature>
<evidence type="ECO:0000259" key="7">
    <source>
        <dbReference type="Pfam" id="PF06398"/>
    </source>
</evidence>
<evidence type="ECO:0000313" key="8">
    <source>
        <dbReference type="EMBL" id="KAF9783346.1"/>
    </source>
</evidence>
<reference evidence="8" key="1">
    <citation type="journal article" date="2020" name="Nat. Commun.">
        <title>Large-scale genome sequencing of mycorrhizal fungi provides insights into the early evolution of symbiotic traits.</title>
        <authorList>
            <person name="Miyauchi S."/>
            <person name="Kiss E."/>
            <person name="Kuo A."/>
            <person name="Drula E."/>
            <person name="Kohler A."/>
            <person name="Sanchez-Garcia M."/>
            <person name="Morin E."/>
            <person name="Andreopoulos B."/>
            <person name="Barry K.W."/>
            <person name="Bonito G."/>
            <person name="Buee M."/>
            <person name="Carver A."/>
            <person name="Chen C."/>
            <person name="Cichocki N."/>
            <person name="Clum A."/>
            <person name="Culley D."/>
            <person name="Crous P.W."/>
            <person name="Fauchery L."/>
            <person name="Girlanda M."/>
            <person name="Hayes R.D."/>
            <person name="Keri Z."/>
            <person name="LaButti K."/>
            <person name="Lipzen A."/>
            <person name="Lombard V."/>
            <person name="Magnuson J."/>
            <person name="Maillard F."/>
            <person name="Murat C."/>
            <person name="Nolan M."/>
            <person name="Ohm R.A."/>
            <person name="Pangilinan J."/>
            <person name="Pereira M.F."/>
            <person name="Perotto S."/>
            <person name="Peter M."/>
            <person name="Pfister S."/>
            <person name="Riley R."/>
            <person name="Sitrit Y."/>
            <person name="Stielow J.B."/>
            <person name="Szollosi G."/>
            <person name="Zifcakova L."/>
            <person name="Stursova M."/>
            <person name="Spatafora J.W."/>
            <person name="Tedersoo L."/>
            <person name="Vaario L.M."/>
            <person name="Yamada A."/>
            <person name="Yan M."/>
            <person name="Wang P."/>
            <person name="Xu J."/>
            <person name="Bruns T."/>
            <person name="Baldrian P."/>
            <person name="Vilgalys R."/>
            <person name="Dunand C."/>
            <person name="Henrissat B."/>
            <person name="Grigoriev I.V."/>
            <person name="Hibbett D."/>
            <person name="Nagy L.G."/>
            <person name="Martin F.M."/>
        </authorList>
    </citation>
    <scope>NUCLEOTIDE SEQUENCE</scope>
    <source>
        <strain evidence="8">UH-Tt-Lm1</strain>
    </source>
</reference>
<dbReference type="PANTHER" id="PTHR28304">
    <property type="entry name" value="PEROXISOMAL MEMBRANE PROTEIN PEX29"/>
    <property type="match status" value="1"/>
</dbReference>
<dbReference type="Pfam" id="PF06398">
    <property type="entry name" value="Pex24p"/>
    <property type="match status" value="1"/>
</dbReference>
<feature type="domain" description="TECPR1-like DysF" evidence="7">
    <location>
        <begin position="87"/>
        <end position="319"/>
    </location>
</feature>
<dbReference type="AlphaFoldDB" id="A0A9P6L5C1"/>
<sequence>MDYVDIPSVAHRLSPGDVRSTQPQPRIQTSVKPAHSSATPTEPTISPAKSMLSNLPAMLLASTAGIPTAGNLSGQRGPGALISTRDPLSIPITTANFRRFVSKVGPVFWLQDRIEEILTWKRGWKVTTVWMAVYAFLCFFPELTLLIPNALLVAILLRTHPAQTADASQDARDGIPPAPPPQVFEGTAVWQANLQCIQNLMGVVSDVDDAILPILPHLTYQTPYTPLLLTTAIVTLLLSIPLVYLIPFRLAALFMGLLPFFFTHPFTRSTLLPAIISTVIIPFWKTGFSWFHKVLDDDKLGDKHWRTQLRQVEVFENERWNPNSRETSGSTAPTMSGLGGTSFLGSSPQGAHDITSAVGKNNRMGWGKSNLKSGERKAWTRGRDGWSGIAEGGDISCLNFDLDEGWSFVETEDWRPDITGSWLTCRADDSGWIYTNDAWLDPRPEPLEEWKTPTGGMTRRRRWTHRIYYTGSPTDFKGFEFE</sequence>
<dbReference type="GO" id="GO:0005778">
    <property type="term" value="C:peroxisomal membrane"/>
    <property type="evidence" value="ECO:0007669"/>
    <property type="project" value="TreeGrafter"/>
</dbReference>
<dbReference type="OrthoDB" id="74314at2759"/>
<evidence type="ECO:0000313" key="9">
    <source>
        <dbReference type="Proteomes" id="UP000736335"/>
    </source>
</evidence>
<feature type="compositionally biased region" description="Polar residues" evidence="5">
    <location>
        <begin position="19"/>
        <end position="44"/>
    </location>
</feature>
<evidence type="ECO:0000256" key="1">
    <source>
        <dbReference type="ARBA" id="ARBA00004141"/>
    </source>
</evidence>
<reference evidence="8" key="2">
    <citation type="submission" date="2020-11" db="EMBL/GenBank/DDBJ databases">
        <authorList>
            <consortium name="DOE Joint Genome Institute"/>
            <person name="Kuo A."/>
            <person name="Miyauchi S."/>
            <person name="Kiss E."/>
            <person name="Drula E."/>
            <person name="Kohler A."/>
            <person name="Sanchez-Garcia M."/>
            <person name="Andreopoulos B."/>
            <person name="Barry K.W."/>
            <person name="Bonito G."/>
            <person name="Buee M."/>
            <person name="Carver A."/>
            <person name="Chen C."/>
            <person name="Cichocki N."/>
            <person name="Clum A."/>
            <person name="Culley D."/>
            <person name="Crous P.W."/>
            <person name="Fauchery L."/>
            <person name="Girlanda M."/>
            <person name="Hayes R."/>
            <person name="Keri Z."/>
            <person name="Labutti K."/>
            <person name="Lipzen A."/>
            <person name="Lombard V."/>
            <person name="Magnuson J."/>
            <person name="Maillard F."/>
            <person name="Morin E."/>
            <person name="Murat C."/>
            <person name="Nolan M."/>
            <person name="Ohm R."/>
            <person name="Pangilinan J."/>
            <person name="Pereira M."/>
            <person name="Perotto S."/>
            <person name="Peter M."/>
            <person name="Riley R."/>
            <person name="Sitrit Y."/>
            <person name="Stielow B."/>
            <person name="Szollosi G."/>
            <person name="Zifcakova L."/>
            <person name="Stursova M."/>
            <person name="Spatafora J.W."/>
            <person name="Tedersoo L."/>
            <person name="Vaario L.-M."/>
            <person name="Yamada A."/>
            <person name="Yan M."/>
            <person name="Wang P."/>
            <person name="Xu J."/>
            <person name="Bruns T."/>
            <person name="Baldrian P."/>
            <person name="Vilgalys R."/>
            <person name="Henrissat B."/>
            <person name="Grigoriev I.V."/>
            <person name="Hibbett D."/>
            <person name="Nagy L.G."/>
            <person name="Martin F.M."/>
        </authorList>
    </citation>
    <scope>NUCLEOTIDE SEQUENCE</scope>
    <source>
        <strain evidence="8">UH-Tt-Lm1</strain>
    </source>
</reference>
<protein>
    <recommendedName>
        <fullName evidence="7">TECPR1-like DysF domain-containing protein</fullName>
    </recommendedName>
</protein>
<evidence type="ECO:0000256" key="6">
    <source>
        <dbReference type="SAM" id="Phobius"/>
    </source>
</evidence>
<evidence type="ECO:0000256" key="2">
    <source>
        <dbReference type="ARBA" id="ARBA00022692"/>
    </source>
</evidence>
<dbReference type="InterPro" id="IPR010482">
    <property type="entry name" value="TECPR1-like_DysF"/>
</dbReference>